<evidence type="ECO:0000256" key="5">
    <source>
        <dbReference type="ARBA" id="ARBA00022692"/>
    </source>
</evidence>
<dbReference type="Pfam" id="PF01762">
    <property type="entry name" value="Galactosyl_T"/>
    <property type="match status" value="1"/>
</dbReference>
<evidence type="ECO:0000256" key="7">
    <source>
        <dbReference type="ARBA" id="ARBA00022989"/>
    </source>
</evidence>
<dbReference type="Proteomes" id="UP001208570">
    <property type="component" value="Unassembled WGS sequence"/>
</dbReference>
<dbReference type="EC" id="2.4.1.-" evidence="10"/>
<dbReference type="PANTHER" id="PTHR11214:SF3">
    <property type="entry name" value="BETA-1,3-GALACTOSYLTRANSFERASE 6"/>
    <property type="match status" value="1"/>
</dbReference>
<comment type="caution">
    <text evidence="11">The sequence shown here is derived from an EMBL/GenBank/DDBJ whole genome shotgun (WGS) entry which is preliminary data.</text>
</comment>
<dbReference type="GO" id="GO:0006493">
    <property type="term" value="P:protein O-linked glycosylation"/>
    <property type="evidence" value="ECO:0007669"/>
    <property type="project" value="TreeGrafter"/>
</dbReference>
<organism evidence="11 12">
    <name type="scientific">Paralvinella palmiformis</name>
    <dbReference type="NCBI Taxonomy" id="53620"/>
    <lineage>
        <taxon>Eukaryota</taxon>
        <taxon>Metazoa</taxon>
        <taxon>Spiralia</taxon>
        <taxon>Lophotrochozoa</taxon>
        <taxon>Annelida</taxon>
        <taxon>Polychaeta</taxon>
        <taxon>Sedentaria</taxon>
        <taxon>Canalipalpata</taxon>
        <taxon>Terebellida</taxon>
        <taxon>Terebelliformia</taxon>
        <taxon>Alvinellidae</taxon>
        <taxon>Paralvinella</taxon>
    </lineage>
</organism>
<keyword evidence="3 10" id="KW-0328">Glycosyltransferase</keyword>
<comment type="subcellular location">
    <subcellularLocation>
        <location evidence="1 10">Golgi apparatus membrane</location>
        <topology evidence="1 10">Single-pass type II membrane protein</topology>
    </subcellularLocation>
</comment>
<evidence type="ECO:0000256" key="10">
    <source>
        <dbReference type="RuleBase" id="RU363063"/>
    </source>
</evidence>
<dbReference type="PANTHER" id="PTHR11214">
    <property type="entry name" value="BETA-1,3-N-ACETYLGLUCOSAMINYLTRANSFERASE"/>
    <property type="match status" value="1"/>
</dbReference>
<keyword evidence="7" id="KW-1133">Transmembrane helix</keyword>
<evidence type="ECO:0000256" key="9">
    <source>
        <dbReference type="ARBA" id="ARBA00023136"/>
    </source>
</evidence>
<dbReference type="AlphaFoldDB" id="A0AAD9MSS0"/>
<comment type="similarity">
    <text evidence="2 10">Belongs to the glycosyltransferase 31 family.</text>
</comment>
<evidence type="ECO:0000313" key="12">
    <source>
        <dbReference type="Proteomes" id="UP001208570"/>
    </source>
</evidence>
<keyword evidence="4" id="KW-0808">Transferase</keyword>
<keyword evidence="8 10" id="KW-0333">Golgi apparatus</keyword>
<dbReference type="Gene3D" id="3.90.550.50">
    <property type="match status" value="1"/>
</dbReference>
<reference evidence="11" key="1">
    <citation type="journal article" date="2023" name="Mol. Biol. Evol.">
        <title>Third-Generation Sequencing Reveals the Adaptive Role of the Epigenome in Three Deep-Sea Polychaetes.</title>
        <authorList>
            <person name="Perez M."/>
            <person name="Aroh O."/>
            <person name="Sun Y."/>
            <person name="Lan Y."/>
            <person name="Juniper S.K."/>
            <person name="Young C.R."/>
            <person name="Angers B."/>
            <person name="Qian P.Y."/>
        </authorList>
    </citation>
    <scope>NUCLEOTIDE SEQUENCE</scope>
    <source>
        <strain evidence="11">P08H-3</strain>
    </source>
</reference>
<keyword evidence="6" id="KW-0735">Signal-anchor</keyword>
<name>A0AAD9MSS0_9ANNE</name>
<dbReference type="InterPro" id="IPR002659">
    <property type="entry name" value="Glyco_trans_31"/>
</dbReference>
<keyword evidence="5" id="KW-0812">Transmembrane</keyword>
<accession>A0AAD9MSS0</accession>
<sequence length="328" mass="37700">MTHTIPFKNLLDIPADIRFRTVLKRNQERNEMILGYKLNYLSMPEGICSRENEDDGMLLVLLVHSAVGNRAQRDAIRNTWARSIRQFQDIRIILVFLVGVDQNNRLMTNVLDEGTVYQDLVILGMMDTYRNLSLKSMAGLHWVNTFCGETRFTLKLDDDVYINLPLIVTMLNKQNISDISSYDEKNSHNIENTLNDGLSNMDMELSSVVGHGLVGYVNRKSRVMRHGLWGLEYQQHPEEFYPDYCSGNMYLMNTSAVKLLVKAHYLYSNLNRTCSHDIDAMSTLGQIRFVPFEDVFITGYLAHNIGLTCFHHSGFPHCTKRESANTLF</sequence>
<dbReference type="GO" id="GO:0016758">
    <property type="term" value="F:hexosyltransferase activity"/>
    <property type="evidence" value="ECO:0007669"/>
    <property type="project" value="InterPro"/>
</dbReference>
<dbReference type="EMBL" id="JAODUP010001060">
    <property type="protein sequence ID" value="KAK2141654.1"/>
    <property type="molecule type" value="Genomic_DNA"/>
</dbReference>
<keyword evidence="9" id="KW-0472">Membrane</keyword>
<gene>
    <name evidence="11" type="ORF">LSH36_1060g00003</name>
</gene>
<evidence type="ECO:0000256" key="8">
    <source>
        <dbReference type="ARBA" id="ARBA00023034"/>
    </source>
</evidence>
<proteinExistence type="inferred from homology"/>
<dbReference type="GO" id="GO:0000139">
    <property type="term" value="C:Golgi membrane"/>
    <property type="evidence" value="ECO:0007669"/>
    <property type="project" value="UniProtKB-SubCell"/>
</dbReference>
<evidence type="ECO:0000256" key="3">
    <source>
        <dbReference type="ARBA" id="ARBA00022676"/>
    </source>
</evidence>
<evidence type="ECO:0000256" key="1">
    <source>
        <dbReference type="ARBA" id="ARBA00004323"/>
    </source>
</evidence>
<evidence type="ECO:0000313" key="11">
    <source>
        <dbReference type="EMBL" id="KAK2141654.1"/>
    </source>
</evidence>
<keyword evidence="12" id="KW-1185">Reference proteome</keyword>
<evidence type="ECO:0000256" key="4">
    <source>
        <dbReference type="ARBA" id="ARBA00022679"/>
    </source>
</evidence>
<evidence type="ECO:0000256" key="6">
    <source>
        <dbReference type="ARBA" id="ARBA00022968"/>
    </source>
</evidence>
<evidence type="ECO:0000256" key="2">
    <source>
        <dbReference type="ARBA" id="ARBA00008661"/>
    </source>
</evidence>
<protein>
    <recommendedName>
        <fullName evidence="10">Hexosyltransferase</fullName>
        <ecNumber evidence="10">2.4.1.-</ecNumber>
    </recommendedName>
</protein>